<gene>
    <name evidence="4" type="ORF">L21SP4_00517</name>
</gene>
<dbReference type="KEGG" id="vbl:L21SP4_00517"/>
<comment type="subcellular location">
    <subcellularLocation>
        <location evidence="2">Cytoplasm</location>
        <location evidence="2">Nucleoid</location>
    </subcellularLocation>
</comment>
<dbReference type="GO" id="GO:0005829">
    <property type="term" value="C:cytosol"/>
    <property type="evidence" value="ECO:0007669"/>
    <property type="project" value="TreeGrafter"/>
</dbReference>
<comment type="similarity">
    <text evidence="2">Belongs to the YbaB/EbfC family.</text>
</comment>
<reference evidence="4 5" key="2">
    <citation type="journal article" date="2016" name="ISME J.">
        <title>Characterization of the first cultured representative of Verrucomicrobia subdivision 5 indicates the proposal of a novel phylum.</title>
        <authorList>
            <person name="Spring S."/>
            <person name="Bunk B."/>
            <person name="Sproer C."/>
            <person name="Schumann P."/>
            <person name="Rohde M."/>
            <person name="Tindall B.J."/>
            <person name="Klenk H.P."/>
        </authorList>
    </citation>
    <scope>NUCLEOTIDE SEQUENCE [LARGE SCALE GENOMIC DNA]</scope>
    <source>
        <strain evidence="4 5">L21-Fru-AB</strain>
    </source>
</reference>
<dbReference type="HAMAP" id="MF_00274">
    <property type="entry name" value="DNA_YbaB_EbfC"/>
    <property type="match status" value="1"/>
</dbReference>
<keyword evidence="5" id="KW-1185">Reference proteome</keyword>
<protein>
    <recommendedName>
        <fullName evidence="2">Nucleoid-associated protein L21SP4_00517</fullName>
    </recommendedName>
</protein>
<dbReference type="NCBIfam" id="TIGR00103">
    <property type="entry name" value="DNA_YbaB_EbfC"/>
    <property type="match status" value="1"/>
</dbReference>
<comment type="function">
    <text evidence="2">Binds to DNA and alters its conformation. May be involved in regulation of gene expression, nucleoid organization and DNA protection.</text>
</comment>
<evidence type="ECO:0000256" key="2">
    <source>
        <dbReference type="HAMAP-Rule" id="MF_00274"/>
    </source>
</evidence>
<dbReference type="InterPro" id="IPR004401">
    <property type="entry name" value="YbaB/EbfC"/>
</dbReference>
<dbReference type="Gene3D" id="3.30.1310.10">
    <property type="entry name" value="Nucleoid-associated protein YbaB-like domain"/>
    <property type="match status" value="1"/>
</dbReference>
<dbReference type="GO" id="GO:0003677">
    <property type="term" value="F:DNA binding"/>
    <property type="evidence" value="ECO:0007669"/>
    <property type="project" value="UniProtKB-UniRule"/>
</dbReference>
<keyword evidence="3" id="KW-0175">Coiled coil</keyword>
<dbReference type="PIRSF" id="PIRSF004555">
    <property type="entry name" value="UCP004555"/>
    <property type="match status" value="1"/>
</dbReference>
<evidence type="ECO:0000313" key="5">
    <source>
        <dbReference type="Proteomes" id="UP000035268"/>
    </source>
</evidence>
<dbReference type="PANTHER" id="PTHR33449">
    <property type="entry name" value="NUCLEOID-ASSOCIATED PROTEIN YBAB"/>
    <property type="match status" value="1"/>
</dbReference>
<dbReference type="OrthoDB" id="9809370at2"/>
<dbReference type="STRING" id="1307763.L21SP4_00517"/>
<evidence type="ECO:0000256" key="1">
    <source>
        <dbReference type="ARBA" id="ARBA00023125"/>
    </source>
</evidence>
<dbReference type="SUPFAM" id="SSF82607">
    <property type="entry name" value="YbaB-like"/>
    <property type="match status" value="1"/>
</dbReference>
<dbReference type="EMBL" id="CP010904">
    <property type="protein sequence ID" value="AKJ63789.1"/>
    <property type="molecule type" value="Genomic_DNA"/>
</dbReference>
<dbReference type="Proteomes" id="UP000035268">
    <property type="component" value="Chromosome"/>
</dbReference>
<dbReference type="AlphaFoldDB" id="A0A0G3EHY0"/>
<proteinExistence type="inferred from homology"/>
<sequence length="103" mass="10678">MKNMGKLLKQAASMQKDLQKKQAELAEKEVEFSSGGGAVKATATCDLQIRSIKIDPSAVDPDDVEMLEDLVTSAVDGALGKARETMQSELGGIAGGLGGGLPM</sequence>
<feature type="coiled-coil region" evidence="3">
    <location>
        <begin position="4"/>
        <end position="31"/>
    </location>
</feature>
<evidence type="ECO:0000256" key="3">
    <source>
        <dbReference type="SAM" id="Coils"/>
    </source>
</evidence>
<reference evidence="5" key="1">
    <citation type="submission" date="2015-02" db="EMBL/GenBank/DDBJ databases">
        <title>Description and complete genome sequence of the first cultured representative of the subdivision 5 of the Verrucomicrobia phylum.</title>
        <authorList>
            <person name="Spring S."/>
            <person name="Bunk B."/>
            <person name="Sproer C."/>
            <person name="Klenk H.-P."/>
        </authorList>
    </citation>
    <scope>NUCLEOTIDE SEQUENCE [LARGE SCALE GENOMIC DNA]</scope>
    <source>
        <strain evidence="5">L21-Fru-AB</strain>
    </source>
</reference>
<dbReference type="PANTHER" id="PTHR33449:SF1">
    <property type="entry name" value="NUCLEOID-ASSOCIATED PROTEIN YBAB"/>
    <property type="match status" value="1"/>
</dbReference>
<evidence type="ECO:0000313" key="4">
    <source>
        <dbReference type="EMBL" id="AKJ63789.1"/>
    </source>
</evidence>
<name>A0A0G3EHY0_9BACT</name>
<comment type="subunit">
    <text evidence="2">Homodimer.</text>
</comment>
<keyword evidence="1 2" id="KW-0238">DNA-binding</keyword>
<dbReference type="GO" id="GO:0043590">
    <property type="term" value="C:bacterial nucleoid"/>
    <property type="evidence" value="ECO:0007669"/>
    <property type="project" value="UniProtKB-UniRule"/>
</dbReference>
<keyword evidence="2" id="KW-0963">Cytoplasm</keyword>
<dbReference type="InterPro" id="IPR036894">
    <property type="entry name" value="YbaB-like_sf"/>
</dbReference>
<dbReference type="RefSeq" id="WP_052881186.1">
    <property type="nucleotide sequence ID" value="NZ_CP010904.1"/>
</dbReference>
<accession>A0A0G3EHY0</accession>
<dbReference type="Pfam" id="PF02575">
    <property type="entry name" value="YbaB_DNA_bd"/>
    <property type="match status" value="1"/>
</dbReference>
<organism evidence="4 5">
    <name type="scientific">Kiritimatiella glycovorans</name>
    <dbReference type="NCBI Taxonomy" id="1307763"/>
    <lineage>
        <taxon>Bacteria</taxon>
        <taxon>Pseudomonadati</taxon>
        <taxon>Kiritimatiellota</taxon>
        <taxon>Kiritimatiellia</taxon>
        <taxon>Kiritimatiellales</taxon>
        <taxon>Kiritimatiellaceae</taxon>
        <taxon>Kiritimatiella</taxon>
    </lineage>
</organism>
<dbReference type="PATRIC" id="fig|1609981.3.peg.538"/>